<dbReference type="InterPro" id="IPR041698">
    <property type="entry name" value="Methyltransf_25"/>
</dbReference>
<accession>A0AA51YHC9</accession>
<gene>
    <name evidence="4" type="ORF">RE476_04140</name>
</gene>
<dbReference type="Gene3D" id="3.40.50.150">
    <property type="entry name" value="Vaccinia Virus protein VP39"/>
    <property type="match status" value="1"/>
</dbReference>
<dbReference type="GeneID" id="84229303"/>
<reference evidence="4" key="1">
    <citation type="submission" date="2023-08" db="EMBL/GenBank/DDBJ databases">
        <title>Methanolobus mangrovi sp. nov. and Methanolobus sediminis sp. nov, two novel methylotrophic methanogens isolated from mangrove sediments in China.</title>
        <authorList>
            <person name="Zhou J."/>
        </authorList>
    </citation>
    <scope>NUCLEOTIDE SEQUENCE</scope>
    <source>
        <strain evidence="4">FTZ2</strain>
    </source>
</reference>
<keyword evidence="1 4" id="KW-0489">Methyltransferase</keyword>
<dbReference type="PANTHER" id="PTHR43861:SF1">
    <property type="entry name" value="TRANS-ACONITATE 2-METHYLTRANSFERASE"/>
    <property type="match status" value="1"/>
</dbReference>
<keyword evidence="2 4" id="KW-0808">Transferase</keyword>
<name>A0AA51YHC9_9EURY</name>
<evidence type="ECO:0000313" key="5">
    <source>
        <dbReference type="Proteomes" id="UP001183006"/>
    </source>
</evidence>
<feature type="domain" description="Methyltransferase" evidence="3">
    <location>
        <begin position="54"/>
        <end position="152"/>
    </location>
</feature>
<dbReference type="Proteomes" id="UP001183006">
    <property type="component" value="Chromosome"/>
</dbReference>
<organism evidence="4 5">
    <name type="scientific">Methanolobus mangrovi</name>
    <dbReference type="NCBI Taxonomy" id="3072977"/>
    <lineage>
        <taxon>Archaea</taxon>
        <taxon>Methanobacteriati</taxon>
        <taxon>Methanobacteriota</taxon>
        <taxon>Stenosarchaea group</taxon>
        <taxon>Methanomicrobia</taxon>
        <taxon>Methanosarcinales</taxon>
        <taxon>Methanosarcinaceae</taxon>
        <taxon>Methanolobus</taxon>
    </lineage>
</organism>
<dbReference type="EC" id="2.1.1.-" evidence="4"/>
<evidence type="ECO:0000256" key="2">
    <source>
        <dbReference type="ARBA" id="ARBA00022679"/>
    </source>
</evidence>
<dbReference type="PANTHER" id="PTHR43861">
    <property type="entry name" value="TRANS-ACONITATE 2-METHYLTRANSFERASE-RELATED"/>
    <property type="match status" value="1"/>
</dbReference>
<evidence type="ECO:0000313" key="4">
    <source>
        <dbReference type="EMBL" id="WMW23027.1"/>
    </source>
</evidence>
<dbReference type="EMBL" id="CP133594">
    <property type="protein sequence ID" value="WMW23027.1"/>
    <property type="molecule type" value="Genomic_DNA"/>
</dbReference>
<dbReference type="GO" id="GO:0032259">
    <property type="term" value="P:methylation"/>
    <property type="evidence" value="ECO:0007669"/>
    <property type="project" value="UniProtKB-KW"/>
</dbReference>
<proteinExistence type="predicted"/>
<evidence type="ECO:0000256" key="1">
    <source>
        <dbReference type="ARBA" id="ARBA00022603"/>
    </source>
</evidence>
<dbReference type="KEGG" id="mmav:RE476_04140"/>
<evidence type="ECO:0000259" key="3">
    <source>
        <dbReference type="Pfam" id="PF13649"/>
    </source>
</evidence>
<protein>
    <submittedName>
        <fullName evidence="4">Class I SAM-dependent methyltransferase</fullName>
        <ecNumber evidence="4">2.1.1.-</ecNumber>
    </submittedName>
</protein>
<dbReference type="InterPro" id="IPR029063">
    <property type="entry name" value="SAM-dependent_MTases_sf"/>
</dbReference>
<dbReference type="Pfam" id="PF13649">
    <property type="entry name" value="Methyltransf_25"/>
    <property type="match status" value="1"/>
</dbReference>
<sequence>MVQGDSCIDKTILRKQQDHWENVFSNNNAKFGEKPSLPAQWAAETFRKEGKAKILELGAGQGRDTLFFAGNGFEVYSLDYSKKGIQVIEQKARENGLSEHITTLQYDVRKPLPFEDETFDACYSHMLYCMPLTISELESVSKEIKRVLKPGGLNIFTTRHTGDSQYRLGIHRCEDMWEIEGGFIVHFLSKEKIEHLSEGYDIIDIKEFDEGPLPRKLFMVSLRKS</sequence>
<dbReference type="AlphaFoldDB" id="A0AA51YHC9"/>
<dbReference type="RefSeq" id="WP_309309143.1">
    <property type="nucleotide sequence ID" value="NZ_CP133594.1"/>
</dbReference>
<dbReference type="SUPFAM" id="SSF53335">
    <property type="entry name" value="S-adenosyl-L-methionine-dependent methyltransferases"/>
    <property type="match status" value="1"/>
</dbReference>
<dbReference type="CDD" id="cd02440">
    <property type="entry name" value="AdoMet_MTases"/>
    <property type="match status" value="1"/>
</dbReference>
<keyword evidence="5" id="KW-1185">Reference proteome</keyword>
<dbReference type="GO" id="GO:0008168">
    <property type="term" value="F:methyltransferase activity"/>
    <property type="evidence" value="ECO:0007669"/>
    <property type="project" value="UniProtKB-KW"/>
</dbReference>